<dbReference type="PANTHER" id="PTHR12124">
    <property type="entry name" value="POLYMYOSITIS/SCLERODERMA AUTOANTIGEN-RELATED"/>
    <property type="match status" value="1"/>
</dbReference>
<dbReference type="PROSITE" id="PS50967">
    <property type="entry name" value="HRDC"/>
    <property type="match status" value="1"/>
</dbReference>
<dbReference type="InterPro" id="IPR002562">
    <property type="entry name" value="3'-5'_exonuclease_dom"/>
</dbReference>
<comment type="caution">
    <text evidence="11">The sequence shown here is derived from an EMBL/GenBank/DDBJ whole genome shotgun (WGS) entry which is preliminary data.</text>
</comment>
<feature type="compositionally biased region" description="Basic and acidic residues" evidence="9">
    <location>
        <begin position="938"/>
        <end position="947"/>
    </location>
</feature>
<comment type="subcellular location">
    <subcellularLocation>
        <location evidence="1">Nucleus</location>
    </subcellularLocation>
</comment>
<dbReference type="InterPro" id="IPR002121">
    <property type="entry name" value="HRDC_dom"/>
</dbReference>
<dbReference type="Pfam" id="PF01612">
    <property type="entry name" value="DNA_pol_A_exo1"/>
    <property type="match status" value="1"/>
</dbReference>
<dbReference type="GO" id="GO:0071044">
    <property type="term" value="P:histone mRNA catabolic process"/>
    <property type="evidence" value="ECO:0007669"/>
    <property type="project" value="TreeGrafter"/>
</dbReference>
<dbReference type="GO" id="GO:0071038">
    <property type="term" value="P:TRAMP-dependent tRNA surveillance pathway"/>
    <property type="evidence" value="ECO:0007669"/>
    <property type="project" value="TreeGrafter"/>
</dbReference>
<keyword evidence="2" id="KW-0698">rRNA processing</keyword>
<keyword evidence="7" id="KW-0539">Nucleus</keyword>
<organism evidence="11 12">
    <name type="scientific">Colletotrichum scovillei</name>
    <dbReference type="NCBI Taxonomy" id="1209932"/>
    <lineage>
        <taxon>Eukaryota</taxon>
        <taxon>Fungi</taxon>
        <taxon>Dikarya</taxon>
        <taxon>Ascomycota</taxon>
        <taxon>Pezizomycotina</taxon>
        <taxon>Sordariomycetes</taxon>
        <taxon>Hypocreomycetidae</taxon>
        <taxon>Glomerellales</taxon>
        <taxon>Glomerellaceae</taxon>
        <taxon>Colletotrichum</taxon>
        <taxon>Colletotrichum acutatum species complex</taxon>
    </lineage>
</organism>
<feature type="compositionally biased region" description="Basic residues" evidence="9">
    <location>
        <begin position="854"/>
        <end position="868"/>
    </location>
</feature>
<dbReference type="Gene3D" id="3.30.420.10">
    <property type="entry name" value="Ribonuclease H-like superfamily/Ribonuclease H"/>
    <property type="match status" value="1"/>
</dbReference>
<feature type="domain" description="HRDC" evidence="10">
    <location>
        <begin position="514"/>
        <end position="594"/>
    </location>
</feature>
<keyword evidence="3" id="KW-0540">Nuclease</keyword>
<dbReference type="EMBL" id="JAESDN010000012">
    <property type="protein sequence ID" value="KAG7043229.1"/>
    <property type="molecule type" value="Genomic_DNA"/>
</dbReference>
<feature type="region of interest" description="Disordered" evidence="9">
    <location>
        <begin position="690"/>
        <end position="778"/>
    </location>
</feature>
<dbReference type="InterPro" id="IPR012588">
    <property type="entry name" value="Exosome-assoc_fac_Rrp6_N"/>
</dbReference>
<dbReference type="Gene3D" id="1.10.150.80">
    <property type="entry name" value="HRDC domain"/>
    <property type="match status" value="1"/>
</dbReference>
<dbReference type="PANTHER" id="PTHR12124:SF47">
    <property type="entry name" value="EXOSOME COMPONENT 10"/>
    <property type="match status" value="1"/>
</dbReference>
<gene>
    <name evidence="11" type="ORF">JMJ77_002935</name>
</gene>
<evidence type="ECO:0000256" key="7">
    <source>
        <dbReference type="ARBA" id="ARBA00023242"/>
    </source>
</evidence>
<feature type="region of interest" description="Disordered" evidence="9">
    <location>
        <begin position="796"/>
        <end position="947"/>
    </location>
</feature>
<evidence type="ECO:0000256" key="1">
    <source>
        <dbReference type="ARBA" id="ARBA00004123"/>
    </source>
</evidence>
<dbReference type="SMART" id="SM00341">
    <property type="entry name" value="HRDC"/>
    <property type="match status" value="1"/>
</dbReference>
<dbReference type="InterPro" id="IPR049559">
    <property type="entry name" value="Rrp6p-like_exo"/>
</dbReference>
<dbReference type="GO" id="GO:0000166">
    <property type="term" value="F:nucleotide binding"/>
    <property type="evidence" value="ECO:0007669"/>
    <property type="project" value="InterPro"/>
</dbReference>
<evidence type="ECO:0000259" key="10">
    <source>
        <dbReference type="PROSITE" id="PS50967"/>
    </source>
</evidence>
<evidence type="ECO:0000256" key="8">
    <source>
        <dbReference type="ARBA" id="ARBA00043957"/>
    </source>
</evidence>
<dbReference type="CDD" id="cd06147">
    <property type="entry name" value="Rrp6p_like_exo"/>
    <property type="match status" value="1"/>
</dbReference>
<feature type="compositionally biased region" description="Basic and acidic residues" evidence="9">
    <location>
        <begin position="835"/>
        <end position="853"/>
    </location>
</feature>
<dbReference type="InterPro" id="IPR045092">
    <property type="entry name" value="Rrp6-like"/>
</dbReference>
<accession>A0A9P7QV10</accession>
<feature type="compositionally biased region" description="Basic and acidic residues" evidence="9">
    <location>
        <begin position="796"/>
        <end position="818"/>
    </location>
</feature>
<reference evidence="11" key="1">
    <citation type="submission" date="2021-05" db="EMBL/GenBank/DDBJ databases">
        <title>Comparative genomics of three Colletotrichum scovillei strains and genetic complementation revealed genes involved fungal growth and virulence on chili pepper.</title>
        <authorList>
            <person name="Hsieh D.-K."/>
            <person name="Chuang S.-C."/>
            <person name="Chen C.-Y."/>
            <person name="Chao Y.-T."/>
            <person name="Lu M.-Y.J."/>
            <person name="Lee M.-H."/>
            <person name="Shih M.-C."/>
        </authorList>
    </citation>
    <scope>NUCLEOTIDE SEQUENCE</scope>
    <source>
        <strain evidence="11">Coll-153</strain>
    </source>
</reference>
<dbReference type="SUPFAM" id="SSF47819">
    <property type="entry name" value="HRDC-like"/>
    <property type="match status" value="1"/>
</dbReference>
<dbReference type="GO" id="GO:0000176">
    <property type="term" value="C:nuclear exosome (RNase complex)"/>
    <property type="evidence" value="ECO:0007669"/>
    <property type="project" value="InterPro"/>
</dbReference>
<dbReference type="Pfam" id="PF00570">
    <property type="entry name" value="HRDC"/>
    <property type="match status" value="1"/>
</dbReference>
<keyword evidence="4" id="KW-0378">Hydrolase</keyword>
<dbReference type="GO" id="GO:0071035">
    <property type="term" value="P:nuclear polyadenylation-dependent rRNA catabolic process"/>
    <property type="evidence" value="ECO:0007669"/>
    <property type="project" value="TreeGrafter"/>
</dbReference>
<dbReference type="GO" id="GO:0000467">
    <property type="term" value="P:exonucleolytic trimming to generate mature 3'-end of 5.8S rRNA from tricistronic rRNA transcript (SSU-rRNA, 5.8S rRNA, LSU-rRNA)"/>
    <property type="evidence" value="ECO:0007669"/>
    <property type="project" value="InterPro"/>
</dbReference>
<feature type="compositionally biased region" description="Low complexity" evidence="9">
    <location>
        <begin position="690"/>
        <end position="702"/>
    </location>
</feature>
<evidence type="ECO:0000256" key="5">
    <source>
        <dbReference type="ARBA" id="ARBA00022835"/>
    </source>
</evidence>
<dbReference type="GO" id="GO:0071037">
    <property type="term" value="P:nuclear polyadenylation-dependent snRNA catabolic process"/>
    <property type="evidence" value="ECO:0007669"/>
    <property type="project" value="TreeGrafter"/>
</dbReference>
<feature type="non-terminal residue" evidence="11">
    <location>
        <position position="1"/>
    </location>
</feature>
<keyword evidence="5" id="KW-0271">Exosome</keyword>
<dbReference type="SMART" id="SM00474">
    <property type="entry name" value="35EXOc"/>
    <property type="match status" value="1"/>
</dbReference>
<dbReference type="InterPro" id="IPR036397">
    <property type="entry name" value="RNaseH_sf"/>
</dbReference>
<dbReference type="GO" id="GO:0071040">
    <property type="term" value="P:nuclear polyadenylation-dependent antisense transcript catabolic process"/>
    <property type="evidence" value="ECO:0007669"/>
    <property type="project" value="TreeGrafter"/>
</dbReference>
<evidence type="ECO:0000256" key="3">
    <source>
        <dbReference type="ARBA" id="ARBA00022722"/>
    </source>
</evidence>
<feature type="compositionally biased region" description="Acidic residues" evidence="9">
    <location>
        <begin position="874"/>
        <end position="891"/>
    </location>
</feature>
<evidence type="ECO:0000256" key="2">
    <source>
        <dbReference type="ARBA" id="ARBA00022552"/>
    </source>
</evidence>
<dbReference type="InterPro" id="IPR010997">
    <property type="entry name" value="HRDC-like_sf"/>
</dbReference>
<keyword evidence="12" id="KW-1185">Reference proteome</keyword>
<evidence type="ECO:0000313" key="12">
    <source>
        <dbReference type="Proteomes" id="UP000699042"/>
    </source>
</evidence>
<dbReference type="InterPro" id="IPR044876">
    <property type="entry name" value="HRDC_dom_sf"/>
</dbReference>
<sequence>IVKLRSETATASTENHTRCADTMASPQDFKSVQDKVQAALVATVKSVNRVSAEDLPFQRAVNPSVGDDLDAKTTRILELSTTLLKSAAEVCGLTAPDLEDADDVDMRWRSIVDVVDSVLEKADTSIDEYTGALKRKDAPAADAAPQSKKPKTAGGVVRSANITKPQLHFDQQVDNNAQWKPLITKKPHATVPLEKSLVTSETEEGFVQYDYQTFLPLIFPRVPSSDKVAYKAAANSRRRLEKLLFLSDTDRKIRYKHPYETEILEAKYPDRVYKQAEPIPWQPVEGTEAIYVDTYEGVLKMLKDLKKAKEIAVDLEHHDFRTYVGLTSLMQISTREQDWIVDTLKPWRQQLQILNEVFADPSIIKVFHGPFMDMVWLQRDLGLYVNGLFDTGSACEALHYPQKSLAFLLKKFVNFDADKKYQLADWRVRPLSDEMLYYARSDTHFLLYIYDKMRNELVMKSDRGNSSTDYIEMTLQKSKTLSLSRYGGETFDPKSGKGSKGWYNTLLKHPMPFSGQQFAVYRAIWEWRDEVARKEDESTAFVMPNGIVGDIAKHMPPDAKALHALIPNHAFIARKNVTEIWTRYQEARERGINEPRLLDFFKSELPRAAAKPLAVAASEDAVEGALEPALLSESQLFGRMALSSAWEQPASAANGLGEYVMLPWQKFVQNAKTVEAAPEEDVAMEGGVEAEAKAAAAAQPAEPEVEEEFTLKAGTKRKVPTADASDVSDNESESGESSIDIVLERPESERKSKKHGKTDAGEREAKVAAKRADKVARYTEDYDKAAVEVQRLEKEVAKNKAEPAQLEEAKETAAEKQRKLQGYLAAINNRKSKTEKKAAKKAEKAQKEAEKKAKKEQKRAAKKAKKEAKKAEQQEADGADSSDSEEEEDTFDYSKATSVLHAARTGNRGKTHVKPTFDPYAKTGDEPLKGARKAPPPRGERSATFRK</sequence>
<dbReference type="GO" id="GO:0003727">
    <property type="term" value="F:single-stranded RNA binding"/>
    <property type="evidence" value="ECO:0007669"/>
    <property type="project" value="TreeGrafter"/>
</dbReference>
<keyword evidence="6 11" id="KW-0269">Exonuclease</keyword>
<dbReference type="GO" id="GO:0005730">
    <property type="term" value="C:nucleolus"/>
    <property type="evidence" value="ECO:0007669"/>
    <property type="project" value="TreeGrafter"/>
</dbReference>
<protein>
    <submittedName>
        <fullName evidence="11">3'-5' exonuclease</fullName>
    </submittedName>
</protein>
<dbReference type="GO" id="GO:0000175">
    <property type="term" value="F:3'-5'-RNA exonuclease activity"/>
    <property type="evidence" value="ECO:0007669"/>
    <property type="project" value="InterPro"/>
</dbReference>
<dbReference type="Pfam" id="PF08066">
    <property type="entry name" value="PMC2NT"/>
    <property type="match status" value="1"/>
</dbReference>
<evidence type="ECO:0000256" key="4">
    <source>
        <dbReference type="ARBA" id="ARBA00022801"/>
    </source>
</evidence>
<feature type="compositionally biased region" description="Basic and acidic residues" evidence="9">
    <location>
        <begin position="757"/>
        <end position="778"/>
    </location>
</feature>
<comment type="similarity">
    <text evidence="8">Belongs to the exosome component 10/RRP6 family.</text>
</comment>
<dbReference type="GO" id="GO:0071039">
    <property type="term" value="P:nuclear polyadenylation-dependent CUT catabolic process"/>
    <property type="evidence" value="ECO:0007669"/>
    <property type="project" value="TreeGrafter"/>
</dbReference>
<dbReference type="GO" id="GO:0071051">
    <property type="term" value="P:poly(A)-dependent snoRNA 3'-end processing"/>
    <property type="evidence" value="ECO:0007669"/>
    <property type="project" value="TreeGrafter"/>
</dbReference>
<evidence type="ECO:0000256" key="9">
    <source>
        <dbReference type="SAM" id="MobiDB-lite"/>
    </source>
</evidence>
<name>A0A9P7QV10_9PEZI</name>
<dbReference type="SUPFAM" id="SSF53098">
    <property type="entry name" value="Ribonuclease H-like"/>
    <property type="match status" value="1"/>
</dbReference>
<evidence type="ECO:0000313" key="11">
    <source>
        <dbReference type="EMBL" id="KAG7043229.1"/>
    </source>
</evidence>
<dbReference type="GO" id="GO:0071036">
    <property type="term" value="P:nuclear polyadenylation-dependent snoRNA catabolic process"/>
    <property type="evidence" value="ECO:0007669"/>
    <property type="project" value="TreeGrafter"/>
</dbReference>
<dbReference type="InterPro" id="IPR012337">
    <property type="entry name" value="RNaseH-like_sf"/>
</dbReference>
<evidence type="ECO:0000256" key="6">
    <source>
        <dbReference type="ARBA" id="ARBA00022839"/>
    </source>
</evidence>
<proteinExistence type="inferred from homology"/>
<dbReference type="AlphaFoldDB" id="A0A9P7QV10"/>
<dbReference type="Proteomes" id="UP000699042">
    <property type="component" value="Unassembled WGS sequence"/>
</dbReference>
<feature type="region of interest" description="Disordered" evidence="9">
    <location>
        <begin position="135"/>
        <end position="155"/>
    </location>
</feature>